<evidence type="ECO:0000256" key="2">
    <source>
        <dbReference type="ARBA" id="ARBA00022529"/>
    </source>
</evidence>
<accession>A0A650A8S0</accession>
<reference evidence="8" key="1">
    <citation type="journal article" date="2019" name="J. Bacteriol.">
        <title>Nisin J, a novel natural nisin variant, is produced by Staphylococcus capitis sourced from the human skin microbiota.</title>
        <authorList>
            <person name="O'Sullivan J.N."/>
            <person name="O'Connor P.M."/>
            <person name="Rea M.C."/>
            <person name="O'Sullivan O."/>
            <person name="Walsh C.J."/>
            <person name="Healy B."/>
            <person name="Mathur H."/>
            <person name="Field D."/>
            <person name="Hill C."/>
            <person name="Ross R.P."/>
        </authorList>
    </citation>
    <scope>NUCLEOTIDE SEQUENCE</scope>
    <source>
        <strain evidence="8">APC2923</strain>
        <plasmid evidence="8">pJOS_01</plasmid>
    </source>
</reference>
<keyword evidence="2 6" id="KW-0929">Antimicrobial</keyword>
<dbReference type="RefSeq" id="WP_153907241.1">
    <property type="nucleotide sequence ID" value="NZ_MN602039.1"/>
</dbReference>
<dbReference type="EMBL" id="MN602039">
    <property type="protein sequence ID" value="QGN18867.1"/>
    <property type="molecule type" value="Genomic_DNA"/>
</dbReference>
<geneLocation type="plasmid" evidence="8">
    <name>pJOS_01</name>
</geneLocation>
<organism evidence="8">
    <name type="scientific">Staphylococcus capitis</name>
    <dbReference type="NCBI Taxonomy" id="29388"/>
    <lineage>
        <taxon>Bacteria</taxon>
        <taxon>Bacillati</taxon>
        <taxon>Bacillota</taxon>
        <taxon>Bacilli</taxon>
        <taxon>Bacillales</taxon>
        <taxon>Staphylococcaceae</taxon>
        <taxon>Staphylococcus</taxon>
    </lineage>
</organism>
<comment type="PTM">
    <text evidence="6">Maturation of lantibiotics involves the enzymatic conversion of Thr, and Ser into dehydrated AA and the formation of thioether bonds with cysteine. This is followed by membrane translocation and cleavage of the modified precursor.</text>
</comment>
<evidence type="ECO:0000256" key="1">
    <source>
        <dbReference type="ARBA" id="ARBA00009379"/>
    </source>
</evidence>
<keyword evidence="3 6" id="KW-0425">Lantibiotic</keyword>
<dbReference type="PRINTS" id="PR00324">
    <property type="entry name" value="NISIN"/>
</dbReference>
<keyword evidence="4 6" id="KW-0044">Antibiotic</keyword>
<feature type="region of interest" description="Disordered" evidence="7">
    <location>
        <begin position="1"/>
        <end position="20"/>
    </location>
</feature>
<dbReference type="NCBIfam" id="TIGR03731">
    <property type="entry name" value="lantibio_gallid"/>
    <property type="match status" value="1"/>
</dbReference>
<dbReference type="AlphaFoldDB" id="A0A650A8S0"/>
<keyword evidence="8" id="KW-0614">Plasmid</keyword>
<evidence type="ECO:0000256" key="5">
    <source>
        <dbReference type="ARBA" id="ARBA00023048"/>
    </source>
</evidence>
<comment type="similarity">
    <text evidence="1 6">Belongs to the type A lantibiotic family.</text>
</comment>
<protein>
    <recommendedName>
        <fullName evidence="6">Lantibiotic</fullName>
    </recommendedName>
</protein>
<name>A0A650A8S0_STACP</name>
<dbReference type="GO" id="GO:0031640">
    <property type="term" value="P:killing of cells of another organism"/>
    <property type="evidence" value="ECO:0007669"/>
    <property type="project" value="UniProtKB-UniRule"/>
</dbReference>
<comment type="function">
    <text evidence="6">Lanthionine-containing peptide antibiotic (lantibiotic) active on Gram-positive bacteria. The bactericidal activity of lantibiotics is based on depolarization of energized bacterial cytoplasmic membranes, initiated by the formation of aqueous transmembrane pores.</text>
</comment>
<evidence type="ECO:0000256" key="4">
    <source>
        <dbReference type="ARBA" id="ARBA00023022"/>
    </source>
</evidence>
<gene>
    <name evidence="8" type="ORF">J29</name>
</gene>
<evidence type="ECO:0000256" key="3">
    <source>
        <dbReference type="ARBA" id="ARBA00022789"/>
    </source>
</evidence>
<proteinExistence type="inferred from homology"/>
<dbReference type="GO" id="GO:0005102">
    <property type="term" value="F:signaling receptor binding"/>
    <property type="evidence" value="ECO:0007669"/>
    <property type="project" value="UniProtKB-KW"/>
</dbReference>
<evidence type="ECO:0000256" key="7">
    <source>
        <dbReference type="SAM" id="MobiDB-lite"/>
    </source>
</evidence>
<evidence type="ECO:0000313" key="8">
    <source>
        <dbReference type="EMBL" id="QGN18867.1"/>
    </source>
</evidence>
<sequence>MNNQFNLKSKSANVSGSKGNNLETRITSKSLCTPGCKTGALQTCFAKTATCHCSGHVHTK</sequence>
<keyword evidence="5 6" id="KW-0078">Bacteriocin</keyword>
<dbReference type="GO" id="GO:0042742">
    <property type="term" value="P:defense response to bacterium"/>
    <property type="evidence" value="ECO:0007669"/>
    <property type="project" value="UniProtKB-UniRule"/>
</dbReference>
<dbReference type="Pfam" id="PF02052">
    <property type="entry name" value="Gallidermin"/>
    <property type="match status" value="1"/>
</dbReference>
<dbReference type="InterPro" id="IPR006079">
    <property type="entry name" value="Lantibiotic_typ-A_Bacillales"/>
</dbReference>
<dbReference type="GO" id="GO:0005576">
    <property type="term" value="C:extracellular region"/>
    <property type="evidence" value="ECO:0007669"/>
    <property type="project" value="InterPro"/>
</dbReference>
<evidence type="ECO:0000256" key="6">
    <source>
        <dbReference type="RuleBase" id="RU362078"/>
    </source>
</evidence>